<dbReference type="Proteomes" id="UP001215827">
    <property type="component" value="Chromosome"/>
</dbReference>
<protein>
    <recommendedName>
        <fullName evidence="4">DUF2254 domain-containing protein</fullName>
    </recommendedName>
</protein>
<gene>
    <name evidence="2" type="ORF">P7228_12805</name>
</gene>
<feature type="transmembrane region" description="Helical" evidence="1">
    <location>
        <begin position="157"/>
        <end position="178"/>
    </location>
</feature>
<name>A0ABY8FUQ9_9SPHN</name>
<evidence type="ECO:0008006" key="4">
    <source>
        <dbReference type="Google" id="ProtNLM"/>
    </source>
</evidence>
<sequence>MRMEFFRQIFGATGSLAIARAQMHTVFWKARSLFSRLAFRVDRFSSTVKKDVETLSYTRSIYRELLSISLKGIIAACVFVIIVETVEHFAAPAIAEITPNWIVLSPENSEFLSIVGQIGAVFLGIYFATFGIILSSSYSQIRSDVVDLILREKVNNVYSSYLINLTILCLISIGLSYLGYETGYTIFFTVLLGGLVAILCIFELGKRLFLFFDVSRLVDAEILPEVTRLIGEVSNSGRRSIHLDAHRQKVVEQRLSTLRYLSFNSSNALGQSSKPNRKVDRAFAGLLIYYAEERPKIPAESYWFKRTPKHPEWFFESDSSTSMALETDMHLFPKEEIDERWFEDALLDGLLASFRQSLELEDYSAAYSTLQYAQSANEAIATLLLADEGISFLKRFSDLTSNHEIAPELPLDGKKGKPDIQEISLHLGLTQASYMFAYEYLRSAILFAEKLQNLSNGINWAKPDFSGFPAPVLVRLQNTKARIAFERLVEGRPLMPVGYITQLIAKEFTTALKDGLEAVIQEMRRTTTEAVRSRISDKREHLATPILLSSFRSATQFAGFMDHLGSALESAYALEVYPEYEITKIDTTAMREEFLTLRSDLLDQLCSMPIIGFLASDLGKAEELPDYFGQSYFLLAEECYRACRENDPRRFKKLFLAFGILAQIAFSRFEDKKGKVSDEYFLSLLGTIAEDMLALTGYAIAFGELHESDDFKSEADKVWESLLANAKDRQGYLRWIIAISSALRESFYAGPRNIIRTRWSMGLNHVLRDQGFDDGMSYDYGAKQHPSAVIRCIAGIGMSRPSEAAIFLLLLEKVEGDFELPRAVADFKASFEREAER</sequence>
<evidence type="ECO:0000256" key="1">
    <source>
        <dbReference type="SAM" id="Phobius"/>
    </source>
</evidence>
<keyword evidence="3" id="KW-1185">Reference proteome</keyword>
<evidence type="ECO:0000313" key="3">
    <source>
        <dbReference type="Proteomes" id="UP001215827"/>
    </source>
</evidence>
<organism evidence="2 3">
    <name type="scientific">Altererythrobacter arenosus</name>
    <dbReference type="NCBI Taxonomy" id="3032592"/>
    <lineage>
        <taxon>Bacteria</taxon>
        <taxon>Pseudomonadati</taxon>
        <taxon>Pseudomonadota</taxon>
        <taxon>Alphaproteobacteria</taxon>
        <taxon>Sphingomonadales</taxon>
        <taxon>Erythrobacteraceae</taxon>
        <taxon>Altererythrobacter</taxon>
    </lineage>
</organism>
<proteinExistence type="predicted"/>
<feature type="transmembrane region" description="Helical" evidence="1">
    <location>
        <begin position="114"/>
        <end position="136"/>
    </location>
</feature>
<evidence type="ECO:0000313" key="2">
    <source>
        <dbReference type="EMBL" id="WFL76866.1"/>
    </source>
</evidence>
<dbReference type="EMBL" id="CP121106">
    <property type="protein sequence ID" value="WFL76866.1"/>
    <property type="molecule type" value="Genomic_DNA"/>
</dbReference>
<reference evidence="2 3" key="1">
    <citation type="submission" date="2023-03" db="EMBL/GenBank/DDBJ databases">
        <title>Altererythrobacter sp. CAU 1644 isolated from sand.</title>
        <authorList>
            <person name="Kim W."/>
        </authorList>
    </citation>
    <scope>NUCLEOTIDE SEQUENCE [LARGE SCALE GENOMIC DNA]</scope>
    <source>
        <strain evidence="2 3">CAU 1644</strain>
    </source>
</reference>
<keyword evidence="1" id="KW-1133">Transmembrane helix</keyword>
<keyword evidence="1" id="KW-0472">Membrane</keyword>
<keyword evidence="1" id="KW-0812">Transmembrane</keyword>
<dbReference type="RefSeq" id="WP_278015625.1">
    <property type="nucleotide sequence ID" value="NZ_CP121106.1"/>
</dbReference>
<feature type="transmembrane region" description="Helical" evidence="1">
    <location>
        <begin position="184"/>
        <end position="202"/>
    </location>
</feature>
<accession>A0ABY8FUQ9</accession>